<organism evidence="16 17">
    <name type="scientific">Paremcibacter congregatus</name>
    <dbReference type="NCBI Taxonomy" id="2043170"/>
    <lineage>
        <taxon>Bacteria</taxon>
        <taxon>Pseudomonadati</taxon>
        <taxon>Pseudomonadota</taxon>
        <taxon>Alphaproteobacteria</taxon>
        <taxon>Emcibacterales</taxon>
        <taxon>Emcibacteraceae</taxon>
        <taxon>Paremcibacter</taxon>
    </lineage>
</organism>
<sequence length="750" mass="81760">MRNPSPRRSSTALGLIALLSLDPMAAMAAEADTTAMLEEITVTAQRRSENLQQVPVAVTALSANAIEKADIHTPDDIATRIPGMTFSPFAPGQSVVSLRGISSNDDGAGTENSVAVFLDDVYLGRISNMAFEMFDVERIEVLRGPQGTLYGKNAIGGAINVVSSKPSDTFQAKIKASVGNYNRKDFAGMVTGPLSDNLNAKVSFSSRERDGWVQNIFTGNKLKDENVQSVRGQLLWTGDATEVLISADAMNMDQADMARIPVRNNPGSTIVEYHKGLGGDYKHSTNPQDGYARKNATGVSLRVVHDFGDVGSLTSISAYRDSTNDWEMDSVGAFPNIVDEIDDKTKQYSQEFRFSGTLSDKADYVLGLFYLNENTDRMETFRLVNGADDRIPTLGATDPTDLVGAYRQDNTTDSFAAFAHAKYAFTEKLTLGLGLRYSYEKKNIDTWTSTFGVAPGFIISSDFGTDIIKGTGGVPASESWSDLSPKASLDYQANENTLIYASVSKGFKSGGFGAAPESAAAATTPLAPETAWNYEIGTKADLVDGTLRLNLAAFYTDYQNLQFQRFGTLLDGQITPFGVFRTRNAASAKIYGLEAEATWVPAENLYISGIYSYMHTEADFDFSPYYSIPPATADIRTKPLTRAPSHKFSINLDYSHPAPWGGELAYHIDYRYTGDQRGDVVSDATLQPAFGLSDASVSWTSPESQWEFSLWGKNIFDEKYVSHIYIVGPGDIAAFGDPRMYGAAVTWRFN</sequence>
<keyword evidence="6" id="KW-0408">Iron</keyword>
<evidence type="ECO:0000256" key="1">
    <source>
        <dbReference type="ARBA" id="ARBA00004571"/>
    </source>
</evidence>
<evidence type="ECO:0000256" key="11">
    <source>
        <dbReference type="PROSITE-ProRule" id="PRU01360"/>
    </source>
</evidence>
<evidence type="ECO:0000256" key="10">
    <source>
        <dbReference type="ARBA" id="ARBA00023237"/>
    </source>
</evidence>
<keyword evidence="5 11" id="KW-0812">Transmembrane</keyword>
<dbReference type="PANTHER" id="PTHR32552:SF81">
    <property type="entry name" value="TONB-DEPENDENT OUTER MEMBRANE RECEPTOR"/>
    <property type="match status" value="1"/>
</dbReference>
<evidence type="ECO:0000256" key="13">
    <source>
        <dbReference type="SAM" id="SignalP"/>
    </source>
</evidence>
<feature type="domain" description="TonB-dependent receptor plug" evidence="15">
    <location>
        <begin position="51"/>
        <end position="158"/>
    </location>
</feature>
<dbReference type="GO" id="GO:0006826">
    <property type="term" value="P:iron ion transport"/>
    <property type="evidence" value="ECO:0007669"/>
    <property type="project" value="UniProtKB-KW"/>
</dbReference>
<dbReference type="InterPro" id="IPR012910">
    <property type="entry name" value="Plug_dom"/>
</dbReference>
<dbReference type="RefSeq" id="WP_099470943.1">
    <property type="nucleotide sequence ID" value="NZ_CP041025.1"/>
</dbReference>
<evidence type="ECO:0000256" key="9">
    <source>
        <dbReference type="ARBA" id="ARBA00023136"/>
    </source>
</evidence>
<reference evidence="16 17" key="1">
    <citation type="submission" date="2017-10" db="EMBL/GenBank/DDBJ databases">
        <title>Frigbacter circumglobatus gen. nov. sp. nov., isolated from sediment cultured in situ.</title>
        <authorList>
            <person name="Zhao Z."/>
        </authorList>
    </citation>
    <scope>NUCLEOTIDE SEQUENCE [LARGE SCALE GENOMIC DNA]</scope>
    <source>
        <strain evidence="16 17">ZYL</strain>
    </source>
</reference>
<name>A0A2G4YW51_9PROT</name>
<evidence type="ECO:0000256" key="6">
    <source>
        <dbReference type="ARBA" id="ARBA00023004"/>
    </source>
</evidence>
<comment type="similarity">
    <text evidence="11 12">Belongs to the TonB-dependent receptor family.</text>
</comment>
<keyword evidence="13" id="KW-0732">Signal</keyword>
<accession>A0A2G4YW51</accession>
<keyword evidence="9 11" id="KW-0472">Membrane</keyword>
<evidence type="ECO:0000256" key="2">
    <source>
        <dbReference type="ARBA" id="ARBA00022448"/>
    </source>
</evidence>
<keyword evidence="7" id="KW-0406">Ion transport</keyword>
<gene>
    <name evidence="16" type="ORF">CRD36_01410</name>
</gene>
<keyword evidence="2 11" id="KW-0813">Transport</keyword>
<protein>
    <submittedName>
        <fullName evidence="16">TonB-dependent receptor</fullName>
    </submittedName>
</protein>
<evidence type="ECO:0000256" key="8">
    <source>
        <dbReference type="ARBA" id="ARBA00023077"/>
    </source>
</evidence>
<keyword evidence="3 11" id="KW-1134">Transmembrane beta strand</keyword>
<dbReference type="PROSITE" id="PS52016">
    <property type="entry name" value="TONB_DEPENDENT_REC_3"/>
    <property type="match status" value="1"/>
</dbReference>
<feature type="signal peptide" evidence="13">
    <location>
        <begin position="1"/>
        <end position="28"/>
    </location>
</feature>
<dbReference type="InterPro" id="IPR036942">
    <property type="entry name" value="Beta-barrel_TonB_sf"/>
</dbReference>
<dbReference type="InParanoid" id="A0A2G4YW51"/>
<dbReference type="CDD" id="cd01347">
    <property type="entry name" value="ligand_gated_channel"/>
    <property type="match status" value="1"/>
</dbReference>
<dbReference type="InterPro" id="IPR000531">
    <property type="entry name" value="Beta-barrel_TonB"/>
</dbReference>
<dbReference type="AlphaFoldDB" id="A0A2G4YW51"/>
<keyword evidence="10 11" id="KW-0998">Cell outer membrane</keyword>
<evidence type="ECO:0000313" key="16">
    <source>
        <dbReference type="EMBL" id="PHZ86567.1"/>
    </source>
</evidence>
<evidence type="ECO:0000256" key="12">
    <source>
        <dbReference type="RuleBase" id="RU003357"/>
    </source>
</evidence>
<evidence type="ECO:0000256" key="3">
    <source>
        <dbReference type="ARBA" id="ARBA00022452"/>
    </source>
</evidence>
<dbReference type="Pfam" id="PF07715">
    <property type="entry name" value="Plug"/>
    <property type="match status" value="1"/>
</dbReference>
<dbReference type="Proteomes" id="UP000229730">
    <property type="component" value="Unassembled WGS sequence"/>
</dbReference>
<comment type="caution">
    <text evidence="16">The sequence shown here is derived from an EMBL/GenBank/DDBJ whole genome shotgun (WGS) entry which is preliminary data.</text>
</comment>
<evidence type="ECO:0000259" key="15">
    <source>
        <dbReference type="Pfam" id="PF07715"/>
    </source>
</evidence>
<keyword evidence="17" id="KW-1185">Reference proteome</keyword>
<dbReference type="OrthoDB" id="7313036at2"/>
<keyword evidence="8 12" id="KW-0798">TonB box</keyword>
<feature type="chain" id="PRO_5013646727" evidence="13">
    <location>
        <begin position="29"/>
        <end position="750"/>
    </location>
</feature>
<comment type="subcellular location">
    <subcellularLocation>
        <location evidence="1 11">Cell outer membrane</location>
        <topology evidence="1 11">Multi-pass membrane protein</topology>
    </subcellularLocation>
</comment>
<dbReference type="GO" id="GO:0009279">
    <property type="term" value="C:cell outer membrane"/>
    <property type="evidence" value="ECO:0007669"/>
    <property type="project" value="UniProtKB-SubCell"/>
</dbReference>
<dbReference type="Gene3D" id="2.40.170.20">
    <property type="entry name" value="TonB-dependent receptor, beta-barrel domain"/>
    <property type="match status" value="1"/>
</dbReference>
<evidence type="ECO:0000313" key="17">
    <source>
        <dbReference type="Proteomes" id="UP000229730"/>
    </source>
</evidence>
<dbReference type="Pfam" id="PF00593">
    <property type="entry name" value="TonB_dep_Rec_b-barrel"/>
    <property type="match status" value="1"/>
</dbReference>
<keyword evidence="4" id="KW-0410">Iron transport</keyword>
<dbReference type="EMBL" id="PDEM01000007">
    <property type="protein sequence ID" value="PHZ86567.1"/>
    <property type="molecule type" value="Genomic_DNA"/>
</dbReference>
<keyword evidence="16" id="KW-0675">Receptor</keyword>
<evidence type="ECO:0000259" key="14">
    <source>
        <dbReference type="Pfam" id="PF00593"/>
    </source>
</evidence>
<evidence type="ECO:0000256" key="7">
    <source>
        <dbReference type="ARBA" id="ARBA00023065"/>
    </source>
</evidence>
<proteinExistence type="inferred from homology"/>
<dbReference type="PANTHER" id="PTHR32552">
    <property type="entry name" value="FERRICHROME IRON RECEPTOR-RELATED"/>
    <property type="match status" value="1"/>
</dbReference>
<feature type="domain" description="TonB-dependent receptor-like beta-barrel" evidence="14">
    <location>
        <begin position="255"/>
        <end position="715"/>
    </location>
</feature>
<evidence type="ECO:0000256" key="4">
    <source>
        <dbReference type="ARBA" id="ARBA00022496"/>
    </source>
</evidence>
<dbReference type="FunCoup" id="A0A2G4YW51">
    <property type="interactions" value="131"/>
</dbReference>
<dbReference type="InterPro" id="IPR039426">
    <property type="entry name" value="TonB-dep_rcpt-like"/>
</dbReference>
<dbReference type="SUPFAM" id="SSF56935">
    <property type="entry name" value="Porins"/>
    <property type="match status" value="1"/>
</dbReference>
<evidence type="ECO:0000256" key="5">
    <source>
        <dbReference type="ARBA" id="ARBA00022692"/>
    </source>
</evidence>